<evidence type="ECO:0008006" key="4">
    <source>
        <dbReference type="Google" id="ProtNLM"/>
    </source>
</evidence>
<evidence type="ECO:0000256" key="2">
    <source>
        <dbReference type="SAM" id="MobiDB-lite"/>
    </source>
</evidence>
<evidence type="ECO:0000256" key="1">
    <source>
        <dbReference type="SAM" id="Coils"/>
    </source>
</evidence>
<feature type="compositionally biased region" description="Pro residues" evidence="2">
    <location>
        <begin position="134"/>
        <end position="149"/>
    </location>
</feature>
<feature type="compositionally biased region" description="Basic and acidic residues" evidence="2">
    <location>
        <begin position="197"/>
        <end position="209"/>
    </location>
</feature>
<organism evidence="3">
    <name type="scientific">Chromera velia CCMP2878</name>
    <dbReference type="NCBI Taxonomy" id="1169474"/>
    <lineage>
        <taxon>Eukaryota</taxon>
        <taxon>Sar</taxon>
        <taxon>Alveolata</taxon>
        <taxon>Colpodellida</taxon>
        <taxon>Chromeraceae</taxon>
        <taxon>Chromera</taxon>
    </lineage>
</organism>
<dbReference type="AlphaFoldDB" id="A0A0G4HQ68"/>
<name>A0A0G4HQ68_9ALVE</name>
<feature type="coiled-coil region" evidence="1">
    <location>
        <begin position="91"/>
        <end position="125"/>
    </location>
</feature>
<evidence type="ECO:0000313" key="3">
    <source>
        <dbReference type="EMBL" id="CEM46413.1"/>
    </source>
</evidence>
<feature type="compositionally biased region" description="Low complexity" evidence="2">
    <location>
        <begin position="301"/>
        <end position="312"/>
    </location>
</feature>
<gene>
    <name evidence="3" type="ORF">Cvel_7889</name>
</gene>
<dbReference type="VEuPathDB" id="CryptoDB:Cvel_7889"/>
<reference evidence="3" key="1">
    <citation type="submission" date="2014-11" db="EMBL/GenBank/DDBJ databases">
        <authorList>
            <person name="Otto D Thomas"/>
            <person name="Naeem Raeece"/>
        </authorList>
    </citation>
    <scope>NUCLEOTIDE SEQUENCE</scope>
</reference>
<proteinExistence type="predicted"/>
<feature type="compositionally biased region" description="Pro residues" evidence="2">
    <location>
        <begin position="313"/>
        <end position="325"/>
    </location>
</feature>
<sequence>MPGPGYPPSYQAHSPLPEAMGRPPLQLPQQRGYDPFALQQVEQFRCMRNVSARPDQQGKYYCHWHIVSVPTHFRYSTDPAAENMELLLVSREHHQVQVNALRSKADLLKRQNEHLLARIREYGEAIQRHDPSEPAAPSPPTRTPAPPDPSHASGTAPPARRPQPGGAVPTQMSGRPHPGATAQPHSGLSPYYPEPQPRTRPDVDNKGEPSRAPWQQAGVSEPGSFPPHQQEPAPAAGGMGGSSWQQPTLPPGAVPSAAWQHPPPLHTQPPLELQQPPPYSESFGPRTEEVRPGPGRSIGGAQQTQAEVVAQQLPPPQAYQQPPAPAQVVAAPPVFQPPPPQGQEGGSAANLQKIKERHAPFESKELALEVGDIVDCQYGDGQTNGWCWGVLVRPVEGVGTGRVGKAGWFPCFCMASPQ</sequence>
<feature type="region of interest" description="Disordered" evidence="2">
    <location>
        <begin position="129"/>
        <end position="351"/>
    </location>
</feature>
<accession>A0A0G4HQ68</accession>
<feature type="compositionally biased region" description="Low complexity" evidence="2">
    <location>
        <begin position="154"/>
        <end position="169"/>
    </location>
</feature>
<keyword evidence="1" id="KW-0175">Coiled coil</keyword>
<protein>
    <recommendedName>
        <fullName evidence="4">SH3 domain-containing protein</fullName>
    </recommendedName>
</protein>
<dbReference type="EMBL" id="CDMZ01003451">
    <property type="protein sequence ID" value="CEM46413.1"/>
    <property type="molecule type" value="Genomic_DNA"/>
</dbReference>
<feature type="region of interest" description="Disordered" evidence="2">
    <location>
        <begin position="1"/>
        <end position="30"/>
    </location>
</feature>